<organism evidence="7 8">
    <name type="scientific">Trifolium subterraneum</name>
    <name type="common">Subterranean clover</name>
    <dbReference type="NCBI Taxonomy" id="3900"/>
    <lineage>
        <taxon>Eukaryota</taxon>
        <taxon>Viridiplantae</taxon>
        <taxon>Streptophyta</taxon>
        <taxon>Embryophyta</taxon>
        <taxon>Tracheophyta</taxon>
        <taxon>Spermatophyta</taxon>
        <taxon>Magnoliopsida</taxon>
        <taxon>eudicotyledons</taxon>
        <taxon>Gunneridae</taxon>
        <taxon>Pentapetalae</taxon>
        <taxon>rosids</taxon>
        <taxon>fabids</taxon>
        <taxon>Fabales</taxon>
        <taxon>Fabaceae</taxon>
        <taxon>Papilionoideae</taxon>
        <taxon>50 kb inversion clade</taxon>
        <taxon>NPAAA clade</taxon>
        <taxon>Hologalegina</taxon>
        <taxon>IRL clade</taxon>
        <taxon>Trifolieae</taxon>
        <taxon>Trifolium</taxon>
    </lineage>
</organism>
<protein>
    <recommendedName>
        <fullName evidence="6">Peptidase C1A papain C-terminal domain-containing protein</fullName>
    </recommendedName>
</protein>
<dbReference type="Gene3D" id="3.90.70.10">
    <property type="entry name" value="Cysteine proteinases"/>
    <property type="match status" value="1"/>
</dbReference>
<dbReference type="Proteomes" id="UP000242715">
    <property type="component" value="Unassembled WGS sequence"/>
</dbReference>
<dbReference type="InterPro" id="IPR000169">
    <property type="entry name" value="Pept_cys_AS"/>
</dbReference>
<evidence type="ECO:0000313" key="7">
    <source>
        <dbReference type="EMBL" id="GAU30272.1"/>
    </source>
</evidence>
<dbReference type="OrthoDB" id="1404853at2759"/>
<keyword evidence="2" id="KW-0645">Protease</keyword>
<dbReference type="InterPro" id="IPR000668">
    <property type="entry name" value="Peptidase_C1A_C"/>
</dbReference>
<dbReference type="EMBL" id="DF973422">
    <property type="protein sequence ID" value="GAU30272.1"/>
    <property type="molecule type" value="Genomic_DNA"/>
</dbReference>
<dbReference type="InterPro" id="IPR039417">
    <property type="entry name" value="Peptidase_C1A_papain-like"/>
</dbReference>
<evidence type="ECO:0000256" key="2">
    <source>
        <dbReference type="ARBA" id="ARBA00022670"/>
    </source>
</evidence>
<reference evidence="8" key="1">
    <citation type="journal article" date="2017" name="Front. Plant Sci.">
        <title>Climate Clever Clovers: New Paradigm to Reduce the Environmental Footprint of Ruminants by Breeding Low Methanogenic Forages Utilizing Haplotype Variation.</title>
        <authorList>
            <person name="Kaur P."/>
            <person name="Appels R."/>
            <person name="Bayer P.E."/>
            <person name="Keeble-Gagnere G."/>
            <person name="Wang J."/>
            <person name="Hirakawa H."/>
            <person name="Shirasawa K."/>
            <person name="Vercoe P."/>
            <person name="Stefanova K."/>
            <person name="Durmic Z."/>
            <person name="Nichols P."/>
            <person name="Revell C."/>
            <person name="Isobe S.N."/>
            <person name="Edwards D."/>
            <person name="Erskine W."/>
        </authorList>
    </citation>
    <scope>NUCLEOTIDE SEQUENCE [LARGE SCALE GENOMIC DNA]</scope>
    <source>
        <strain evidence="8">cv. Daliak</strain>
    </source>
</reference>
<dbReference type="SMART" id="SM00645">
    <property type="entry name" value="Pept_C1"/>
    <property type="match status" value="1"/>
</dbReference>
<gene>
    <name evidence="7" type="ORF">TSUD_384930</name>
</gene>
<dbReference type="AlphaFoldDB" id="A0A2Z6MZT9"/>
<feature type="domain" description="Peptidase C1A papain C-terminal" evidence="6">
    <location>
        <begin position="21"/>
        <end position="128"/>
    </location>
</feature>
<keyword evidence="3" id="KW-0378">Hydrolase</keyword>
<sequence>MSMNIDTMNVNDVHGLSSCDAPSSLDWRLKGAVTNVKDQETCGSCWTFSAVGAVEGLNAIVTGKLINFSEQEVLDCELSGGCNMGWVNKAFNWIIRNKGIASTNDYAYTGNKGACKASQLYRLKIIGF</sequence>
<evidence type="ECO:0000256" key="1">
    <source>
        <dbReference type="ARBA" id="ARBA00008455"/>
    </source>
</evidence>
<comment type="similarity">
    <text evidence="1">Belongs to the peptidase C1 family.</text>
</comment>
<evidence type="ECO:0000259" key="6">
    <source>
        <dbReference type="SMART" id="SM00645"/>
    </source>
</evidence>
<proteinExistence type="inferred from homology"/>
<keyword evidence="4" id="KW-0788">Thiol protease</keyword>
<name>A0A2Z6MZT9_TRISU</name>
<dbReference type="CDD" id="cd02248">
    <property type="entry name" value="Peptidase_C1A"/>
    <property type="match status" value="1"/>
</dbReference>
<evidence type="ECO:0000256" key="4">
    <source>
        <dbReference type="ARBA" id="ARBA00022807"/>
    </source>
</evidence>
<evidence type="ECO:0000313" key="8">
    <source>
        <dbReference type="Proteomes" id="UP000242715"/>
    </source>
</evidence>
<keyword evidence="5" id="KW-1015">Disulfide bond</keyword>
<keyword evidence="8" id="KW-1185">Reference proteome</keyword>
<dbReference type="PROSITE" id="PS00139">
    <property type="entry name" value="THIOL_PROTEASE_CYS"/>
    <property type="match status" value="1"/>
</dbReference>
<accession>A0A2Z6MZT9</accession>
<dbReference type="Pfam" id="PF00112">
    <property type="entry name" value="Peptidase_C1"/>
    <property type="match status" value="1"/>
</dbReference>
<dbReference type="GO" id="GO:0006508">
    <property type="term" value="P:proteolysis"/>
    <property type="evidence" value="ECO:0007669"/>
    <property type="project" value="UniProtKB-KW"/>
</dbReference>
<dbReference type="GO" id="GO:0008234">
    <property type="term" value="F:cysteine-type peptidase activity"/>
    <property type="evidence" value="ECO:0007669"/>
    <property type="project" value="UniProtKB-KW"/>
</dbReference>
<evidence type="ECO:0000256" key="3">
    <source>
        <dbReference type="ARBA" id="ARBA00022801"/>
    </source>
</evidence>
<dbReference type="InterPro" id="IPR038765">
    <property type="entry name" value="Papain-like_cys_pep_sf"/>
</dbReference>
<dbReference type="PANTHER" id="PTHR12411">
    <property type="entry name" value="CYSTEINE PROTEASE FAMILY C1-RELATED"/>
    <property type="match status" value="1"/>
</dbReference>
<dbReference type="InterPro" id="IPR013128">
    <property type="entry name" value="Peptidase_C1A"/>
</dbReference>
<dbReference type="SUPFAM" id="SSF54001">
    <property type="entry name" value="Cysteine proteinases"/>
    <property type="match status" value="1"/>
</dbReference>
<evidence type="ECO:0000256" key="5">
    <source>
        <dbReference type="ARBA" id="ARBA00023157"/>
    </source>
</evidence>